<evidence type="ECO:0000313" key="23">
    <source>
        <dbReference type="Ensembl" id="ENSSCAP00000004756.1"/>
    </source>
</evidence>
<keyword evidence="8" id="KW-0547">Nucleotide-binding</keyword>
<dbReference type="Gene3D" id="1.10.8.720">
    <property type="entry name" value="Region D6 of dynein motor"/>
    <property type="match status" value="1"/>
</dbReference>
<evidence type="ECO:0000256" key="2">
    <source>
        <dbReference type="ARBA" id="ARBA00004430"/>
    </source>
</evidence>
<dbReference type="Pfam" id="PF12781">
    <property type="entry name" value="AAA_9"/>
    <property type="match status" value="1"/>
</dbReference>
<dbReference type="FunFam" id="3.40.50.300:FF:000223">
    <property type="entry name" value="Dynein heavy chain 3, axonemal"/>
    <property type="match status" value="1"/>
</dbReference>
<evidence type="ECO:0000313" key="24">
    <source>
        <dbReference type="Proteomes" id="UP000694409"/>
    </source>
</evidence>
<dbReference type="InterPro" id="IPR026983">
    <property type="entry name" value="DHC"/>
</dbReference>
<dbReference type="InterPro" id="IPR024743">
    <property type="entry name" value="Dynein_HC_stalk"/>
</dbReference>
<keyword evidence="11" id="KW-0282">Flagellum</keyword>
<dbReference type="SMART" id="SM00382">
    <property type="entry name" value="AAA"/>
    <property type="match status" value="3"/>
</dbReference>
<comment type="subcellular location">
    <subcellularLocation>
        <location evidence="1">Cell projection</location>
        <location evidence="1">Cilium</location>
        <location evidence="1">Flagellum</location>
    </subcellularLocation>
    <subcellularLocation>
        <location evidence="2">Cytoplasm</location>
        <location evidence="2">Cytoskeleton</location>
        <location evidence="2">Cilium axoneme</location>
    </subcellularLocation>
</comment>
<dbReference type="FunFam" id="1.10.8.720:FF:000001">
    <property type="entry name" value="dynein heavy chain 7, axonemal"/>
    <property type="match status" value="1"/>
</dbReference>
<dbReference type="Pfam" id="PF17857">
    <property type="entry name" value="AAA_lid_1"/>
    <property type="match status" value="1"/>
</dbReference>
<dbReference type="FunFam" id="3.40.50.300:FF:001112">
    <property type="entry name" value="Dynein heavy chain 12, axonemal"/>
    <property type="match status" value="1"/>
</dbReference>
<dbReference type="Pfam" id="PF18198">
    <property type="entry name" value="AAA_lid_11"/>
    <property type="match status" value="1"/>
</dbReference>
<keyword evidence="17" id="KW-0966">Cell projection</keyword>
<sequence length="3211" mass="367033">MEEEFCFNLNRYSCVAKQSDNYLWATFVIMFCNLIFFLRWMDGTFLELDGESMETEIDEFYREMYKLLRLFQQKQKKAAAEKKKAVRYIHIPTVIVFCNPGMRERHWQQMSEIVGYDITPDAGTTLRKVLKQNLSSYLDRFTVISVGASKEFSLEKAMHTMKETWDSISFTTNVYRETGIHILSSVDDIQALLDDQIMKTQTMRGSPFIKPFENEIKEWESRLIKIQENIDEWLKVQVQWLYLEPIFSSEDIMQQMPEEGRQFQTVDRLWREIMQFCAEDPKVLAATSLPGLTEKLQTCNELLDKIMKGLNAYLEKKRLFFPRFFFLSNDEMLEILSETKDPLRVQPHLKKCFEGIAKLDFLRNLDIKGMCSSEGERVQLVSHISTSEARGAVEKWLIQVEDVMLKTVRDVIAYLETERKRWVLEWPGQVVLCVSQMYWTSEVHEVLHDGPKVLCNLQLNDIVELVRGKLSKQTRITLGALVTLDVHARDVIKEMIGSDFQWLAQLRYYWQNENVRVCIINCNVKYAYEYLGNSPRLVITPLTDRCYRTLIGAFYLNLGGAPEGPAGTGKTETTKDLAKALAVQCVVFNCSDGLDYLAMGKFFKGLASSGAWACFDEFNRIELEVLSVVAQQILCIQRAIQMKLETFNFEGTELNLNPNCFIAITMNPGYAGRSELPDNLKVLFRTVAMMVPNYALIAEISLYSYGFLNAKSLSVKIVMTYRLCSEQLSSQYHYDYGMRAVKAVLVAAGNLKLKFPTEDEDILLLRSIKDVNEPKFLSHDIPLFMGITSDLFPGIELPEADYNDFLECANECCIEHNVQPVQTFMQKMIQTYEMMIVRHGFMLVGEPFSGKTKVLHVLADTLSLMKERGYGEEEKVIHRTVNPKSITMGQLFGQFDLISHEWTDGVVATTFREFALSETPERKWVIFDGPIDTLWIESMNTVLDDNKKLCLMSGEVIQMSPQMTLIFETMDLSQASPATVSRCGMIYLEPSQLGWRPIVSSWLNKLPEPLNSEEHQDLLQGLFDWLVPPALREQVPTSEINVVVALTRIFEMLICPAVSCNVSAYEPVTNFLPLQGCFAFAVIWSIGGICDGDSRTIFDNFLRETLSGESETNPMPENLGTWECPLEEKGLVYDYMYQLKGKVGWAHWNEFIEQISYSDKNVKIQDIIVPTMDTVRYTYLLDLFITHGRPLLLVGPTGTGKSVYVKDKLMNNLEKELFFPFFINFSARTSANQTQNIIMARLDKRRKGVFGPPMGKKCIIFVDDMNMPALEKYGAQPPIELLRQFCDHGFWYDFKDTSKITLVDVQLLAAMGPPGGGRNPVTPRFLRHFNICSINSFSDETMIRIFSTVRGKYFTGDFLQFCERVFLRNNIEEAIKNLLPTPAKSHYTFNLRDFSRVIHGCLLIKKSAVQNKHVMIRLFVHEVFRVFYDRLVEDDDRTWLFNLVKDIVKEHFKEVFDKVFAHLKEESSSVTEENMRSLCFGDYMDPELEGEERLYIEIPSIEEFSDIVEQCLDEYNQTQKTRMNLVVFRYMLEHLSRLSRILKQSGGNALLVGMGGSGRQSLTRLAAFMARMCVFQPEISKTYGTNEWREDLKVSLKTVFLITDAQIKEESFLEDIDSVLNTGEVPNLFAADEKQELIEAGDRSEELSPLALYAFFVNLCKENLHIVVAFSPIGDAFRNRLRQFPSLINCCTIDWFQPWPEDALERVASKFLETLQLTDTERQAVVPICKYFHTSVLALSERFLQSLGRHNYVTPTSYLELIAAFQRLLTEKRDSVMKAKKKYVNGLDKLAFAESQVGRMKIELIELQPKLEEAKVENASMMKIIEVESAEVEEKRKIVKVDEEIATEKAEEAQALKNECESDLAEALPVMEAAIGALDTLKPSDIAVVKTMKNPPSGVKLVMAAVCVIREKKPERIADPSGSGGKIWDYWGVSQKMLGNINFLKELKACSETPIPEAVMHKIRTEYLTNPEFDPQVVAKASSAAEGLCKWIKGMEVFHRVSKIEPKKERLKVAEESLAVTMELLNQKRGELAEVEGRLAALEKTFAEKTEEKARLEFQVDLCAKKLERAEKLIGGLGGEKTRWHQAACDLQVEYDNLTGDILISAGVIAYLGAFTAGFRQECTKDWSKLCEEKKIPCSENFSLSKNLGDPIKIRAWNIAGLPTDIFSVDNGVIVDNSRRWPLMIDPQGQANKWIKNFEKDNRLNVIKISDTDYMRTVENCIQFGTPLLLENVGEELDPSLEPLLLKQTFKQGGMECIRLGESVIEYSSDFKFFITTKLRNPHYMPELATKVLLLNFMITPEGLEDQLLGIVVAEERPDLEEERNALIVQSAANKKNLQEIEKKILETLESSEGDILEDETAIQVLDSAKVMANEITRKQQIAEKTELKIAESREAYRPVAQHSAVLFFSIADLANIDPMYQYSLSWFVSLYISSIHDSNKSKVLKKRLQYLNDHFTYNLYCQVCRSLFETDKLLFSFLLCCNLLMANNEIQHQEFMFLLTGGVGLKNEHKNPDPSWLSDKSWDELCRASEFPAMERLRYGEWQKMYDSKEPHNFPLPEELNNTFSELQKMIVLRCLRPDKIGPAITTFVTEKLGKKFVEPPPFDLAKSYLDSTATVPLIFVLSPGADPMSSLLKLANDREMVGDKFQSISLGQGQGPIATKMIQTGMEEGTWVCLQNCHLAVSWMPMLEKICEELDSEKCHPEFRLWLTSYPSPKFPVTILQNGVKMTNEPPTGLRLNLLQSFLSDPISDPEFFAGCPGKELKLLFGVCFFHALVQERRKFGPLGWNIPYGFNESDLRISIRQLQLFINEYSHVPFEAVSYLTGECNYGGRVTDDWDRRLLLTMLDDFYNPDIIENPRYTFSPSGNYYAPPKGTYEEYIEFIKNLPFTQHPEVFGLHENVDIAKDLQQTKTLFESLILTQGGGSQGTSGGGDSTLYAIADDILRKLPKDFDIESCLIKYPVRYEESMNTVLVQEMERFNHLIRTIRITLINLKKAIKGLVVMDAELEALSGSLLIGKVPEKWAQHSYPSLKPLGSYVVDLLARLKFLQDWYELGKPAVFWLSGFYFTQAFLTGAMQNYARKHRIPIDLLGYEFEVIPRDTADTAPEDGVYIHGLFLDGARWDRTKGILTEQYPKVLFDAMPIIWIKPTVKSDIKKTNAYVCPLYKTSERKGVLSTTGHSTNFVIALRLNTDQPVQHWIKRGVALLCQLDD</sequence>
<dbReference type="Gene3D" id="1.10.8.710">
    <property type="match status" value="1"/>
</dbReference>
<dbReference type="GO" id="GO:0005874">
    <property type="term" value="C:microtubule"/>
    <property type="evidence" value="ECO:0007669"/>
    <property type="project" value="UniProtKB-KW"/>
</dbReference>
<dbReference type="Pfam" id="PF12775">
    <property type="entry name" value="AAA_7"/>
    <property type="match status" value="1"/>
</dbReference>
<dbReference type="InterPro" id="IPR027417">
    <property type="entry name" value="P-loop_NTPase"/>
</dbReference>
<dbReference type="Pfam" id="PF12774">
    <property type="entry name" value="AAA_6"/>
    <property type="match status" value="1"/>
</dbReference>
<dbReference type="InterPro" id="IPR013602">
    <property type="entry name" value="Dynein_heavy_linker"/>
</dbReference>
<dbReference type="Ensembl" id="ENSSCAT00000005496.1">
    <property type="protein sequence ID" value="ENSSCAP00000004756.1"/>
    <property type="gene ID" value="ENSSCAG00000002796.1"/>
</dbReference>
<evidence type="ECO:0000256" key="8">
    <source>
        <dbReference type="ARBA" id="ARBA00022741"/>
    </source>
</evidence>
<dbReference type="Pfam" id="PF18199">
    <property type="entry name" value="Dynein_C"/>
    <property type="match status" value="1"/>
</dbReference>
<dbReference type="Gene3D" id="3.10.490.20">
    <property type="match status" value="1"/>
</dbReference>
<dbReference type="Pfam" id="PF17852">
    <property type="entry name" value="Dynein_AAA_lid"/>
    <property type="match status" value="1"/>
</dbReference>
<evidence type="ECO:0000256" key="1">
    <source>
        <dbReference type="ARBA" id="ARBA00004230"/>
    </source>
</evidence>
<dbReference type="InterPro" id="IPR003593">
    <property type="entry name" value="AAA+_ATPase"/>
</dbReference>
<evidence type="ECO:0000256" key="11">
    <source>
        <dbReference type="ARBA" id="ARBA00022846"/>
    </source>
</evidence>
<keyword evidence="7" id="KW-0677">Repeat</keyword>
<evidence type="ECO:0000256" key="4">
    <source>
        <dbReference type="ARBA" id="ARBA00011655"/>
    </source>
</evidence>
<dbReference type="SUPFAM" id="SSF52540">
    <property type="entry name" value="P-loop containing nucleoside triphosphate hydrolases"/>
    <property type="match status" value="4"/>
</dbReference>
<evidence type="ECO:0000256" key="15">
    <source>
        <dbReference type="ARBA" id="ARBA00023175"/>
    </source>
</evidence>
<dbReference type="InterPro" id="IPR041466">
    <property type="entry name" value="Dynein_AAA5_ext"/>
</dbReference>
<keyword evidence="21" id="KW-0472">Membrane</keyword>
<dbReference type="InterPro" id="IPR042228">
    <property type="entry name" value="Dynein_linker_3"/>
</dbReference>
<dbReference type="FunFam" id="1.20.58.1120:FF:000005">
    <property type="entry name" value="Dynein, axonemal, heavy chain 12"/>
    <property type="match status" value="1"/>
</dbReference>
<feature type="transmembrane region" description="Helical" evidence="21">
    <location>
        <begin position="21"/>
        <end position="41"/>
    </location>
</feature>
<keyword evidence="15" id="KW-0505">Motor protein</keyword>
<reference evidence="23" key="2">
    <citation type="submission" date="2025-09" db="UniProtKB">
        <authorList>
            <consortium name="Ensembl"/>
        </authorList>
    </citation>
    <scope>IDENTIFICATION</scope>
</reference>
<dbReference type="FunFam" id="1.10.8.710:FF:000004">
    <property type="entry name" value="Dynein axonemal heavy chain 6"/>
    <property type="match status" value="1"/>
</dbReference>
<dbReference type="FunFam" id="3.20.180.20:FF:000003">
    <property type="entry name" value="Dynein heavy chain 12, axonemal"/>
    <property type="match status" value="1"/>
</dbReference>
<evidence type="ECO:0000256" key="5">
    <source>
        <dbReference type="ARBA" id="ARBA00022490"/>
    </source>
</evidence>
<dbReference type="Gene3D" id="1.20.1270.280">
    <property type="match status" value="1"/>
</dbReference>
<dbReference type="GeneTree" id="ENSGT00940000154280"/>
<evidence type="ECO:0000256" key="18">
    <source>
        <dbReference type="ARBA" id="ARBA00057074"/>
    </source>
</evidence>
<dbReference type="InterPro" id="IPR041658">
    <property type="entry name" value="AAA_lid_11"/>
</dbReference>
<dbReference type="InterPro" id="IPR035706">
    <property type="entry name" value="AAA_9"/>
</dbReference>
<evidence type="ECO:0000259" key="22">
    <source>
        <dbReference type="SMART" id="SM00382"/>
    </source>
</evidence>
<dbReference type="FunFam" id="3.40.50.300:FF:002141">
    <property type="entry name" value="Dynein heavy chain"/>
    <property type="match status" value="1"/>
</dbReference>
<dbReference type="FunFam" id="1.20.140.100:FF:000004">
    <property type="entry name" value="Dynein axonemal heavy chain 6"/>
    <property type="match status" value="1"/>
</dbReference>
<dbReference type="FunFam" id="1.10.8.1220:FF:000001">
    <property type="entry name" value="Dynein axonemal heavy chain 5"/>
    <property type="match status" value="1"/>
</dbReference>
<evidence type="ECO:0000256" key="3">
    <source>
        <dbReference type="ARBA" id="ARBA00008887"/>
    </source>
</evidence>
<dbReference type="GO" id="GO:0005524">
    <property type="term" value="F:ATP binding"/>
    <property type="evidence" value="ECO:0007669"/>
    <property type="project" value="UniProtKB-KW"/>
</dbReference>
<dbReference type="OMA" id="CIEWQRY"/>
<dbReference type="FunFam" id="1.10.287.2620:FF:000002">
    <property type="entry name" value="Dynein heavy chain 2, axonemal"/>
    <property type="match status" value="1"/>
</dbReference>
<dbReference type="GO" id="GO:0008569">
    <property type="term" value="F:minus-end-directed microtubule motor activity"/>
    <property type="evidence" value="ECO:0007669"/>
    <property type="project" value="InterPro"/>
</dbReference>
<dbReference type="GO" id="GO:0003341">
    <property type="term" value="P:cilium movement"/>
    <property type="evidence" value="ECO:0007669"/>
    <property type="project" value="UniProtKB-ARBA"/>
</dbReference>
<evidence type="ECO:0000256" key="14">
    <source>
        <dbReference type="ARBA" id="ARBA00023069"/>
    </source>
</evidence>
<keyword evidence="16" id="KW-0206">Cytoskeleton</keyword>
<organism evidence="23 24">
    <name type="scientific">Serinus canaria</name>
    <name type="common">Island canary</name>
    <name type="synonym">Fringilla canaria</name>
    <dbReference type="NCBI Taxonomy" id="9135"/>
    <lineage>
        <taxon>Eukaryota</taxon>
        <taxon>Metazoa</taxon>
        <taxon>Chordata</taxon>
        <taxon>Craniata</taxon>
        <taxon>Vertebrata</taxon>
        <taxon>Euteleostomi</taxon>
        <taxon>Archelosauria</taxon>
        <taxon>Archosauria</taxon>
        <taxon>Dinosauria</taxon>
        <taxon>Saurischia</taxon>
        <taxon>Theropoda</taxon>
        <taxon>Coelurosauria</taxon>
        <taxon>Aves</taxon>
        <taxon>Neognathae</taxon>
        <taxon>Neoaves</taxon>
        <taxon>Telluraves</taxon>
        <taxon>Australaves</taxon>
        <taxon>Passeriformes</taxon>
        <taxon>Passeroidea</taxon>
        <taxon>Fringillidae</taxon>
        <taxon>Carduelinae</taxon>
        <taxon>Serinus</taxon>
    </lineage>
</organism>
<accession>A0A8C9U5E4</accession>
<dbReference type="Pfam" id="PF12780">
    <property type="entry name" value="AAA_8"/>
    <property type="match status" value="1"/>
</dbReference>
<gene>
    <name evidence="23" type="primary">DNAH12</name>
</gene>
<dbReference type="FunFam" id="3.10.490.20:FF:000001">
    <property type="entry name" value="dynein heavy chain 7, axonemal"/>
    <property type="match status" value="1"/>
</dbReference>
<dbReference type="GO" id="GO:0045505">
    <property type="term" value="F:dynein intermediate chain binding"/>
    <property type="evidence" value="ECO:0007669"/>
    <property type="project" value="InterPro"/>
</dbReference>
<keyword evidence="6" id="KW-0493">Microtubule</keyword>
<dbReference type="FunFam" id="3.40.50.300:FF:005585">
    <property type="entry name" value="Predicted protein"/>
    <property type="match status" value="1"/>
</dbReference>
<dbReference type="InterPro" id="IPR041228">
    <property type="entry name" value="Dynein_C"/>
</dbReference>
<dbReference type="Gene3D" id="1.10.472.130">
    <property type="match status" value="1"/>
</dbReference>
<evidence type="ECO:0000256" key="6">
    <source>
        <dbReference type="ARBA" id="ARBA00022701"/>
    </source>
</evidence>
<evidence type="ECO:0000256" key="10">
    <source>
        <dbReference type="ARBA" id="ARBA00022840"/>
    </source>
</evidence>
<keyword evidence="14" id="KW-0969">Cilium</keyword>
<feature type="coiled-coil region" evidence="20">
    <location>
        <begin position="2025"/>
        <end position="2059"/>
    </location>
</feature>
<dbReference type="Gene3D" id="3.40.50.300">
    <property type="entry name" value="P-loop containing nucleotide triphosphate hydrolases"/>
    <property type="match status" value="5"/>
</dbReference>
<dbReference type="InterPro" id="IPR042219">
    <property type="entry name" value="AAA_lid_11_sf"/>
</dbReference>
<dbReference type="InterPro" id="IPR043157">
    <property type="entry name" value="Dynein_AAA1S"/>
</dbReference>
<evidence type="ECO:0000256" key="20">
    <source>
        <dbReference type="SAM" id="Coils"/>
    </source>
</evidence>
<keyword evidence="9" id="KW-0833">Ubl conjugation pathway</keyword>
<evidence type="ECO:0000256" key="19">
    <source>
        <dbReference type="ARBA" id="ARBA00069442"/>
    </source>
</evidence>
<dbReference type="InterPro" id="IPR004273">
    <property type="entry name" value="Dynein_heavy_D6_P-loop"/>
</dbReference>
<dbReference type="GO" id="GO:0051959">
    <property type="term" value="F:dynein light intermediate chain binding"/>
    <property type="evidence" value="ECO:0007669"/>
    <property type="project" value="InterPro"/>
</dbReference>
<dbReference type="Gene3D" id="1.10.8.1220">
    <property type="match status" value="1"/>
</dbReference>
<name>A0A8C9U5E4_SERCA</name>
<dbReference type="FunFam" id="1.20.920.20:FF:000006">
    <property type="entry name" value="Dynein, axonemal, heavy chain 6"/>
    <property type="match status" value="1"/>
</dbReference>
<dbReference type="Proteomes" id="UP000694409">
    <property type="component" value="Unassembled WGS sequence"/>
</dbReference>
<dbReference type="PANTHER" id="PTHR22878:SF70">
    <property type="entry name" value="DYNEIN HEAVY CHAIN 2, AXONEMAL"/>
    <property type="match status" value="1"/>
</dbReference>
<dbReference type="FunFam" id="1.20.920.30:FF:000002">
    <property type="entry name" value="Dynein axonemal heavy chain 3"/>
    <property type="match status" value="1"/>
</dbReference>
<evidence type="ECO:0000256" key="7">
    <source>
        <dbReference type="ARBA" id="ARBA00022737"/>
    </source>
</evidence>
<dbReference type="Pfam" id="PF03028">
    <property type="entry name" value="Dynein_heavy"/>
    <property type="match status" value="1"/>
</dbReference>
<evidence type="ECO:0000256" key="12">
    <source>
        <dbReference type="ARBA" id="ARBA00023017"/>
    </source>
</evidence>
<keyword evidence="21" id="KW-1133">Transmembrane helix</keyword>
<comment type="function">
    <text evidence="18">Force generating protein of respiratory cilia. Produces force towards the minus ends of microtubules. Dynein has ATPase activity; the force-producing power stroke is thought to occur on release of ADP. Involved in sperm motility; implicated in sperm flagellar assembly.</text>
</comment>
<dbReference type="InterPro" id="IPR043160">
    <property type="entry name" value="Dynein_C_barrel"/>
</dbReference>
<feature type="coiled-coil region" evidence="20">
    <location>
        <begin position="209"/>
        <end position="236"/>
    </location>
</feature>
<dbReference type="Gene3D" id="1.20.58.1120">
    <property type="match status" value="1"/>
</dbReference>
<dbReference type="FunFam" id="3.40.50.300:FF:000362">
    <property type="entry name" value="Dynein, axonemal, heavy chain 6"/>
    <property type="match status" value="1"/>
</dbReference>
<dbReference type="CDD" id="cd00009">
    <property type="entry name" value="AAA"/>
    <property type="match status" value="1"/>
</dbReference>
<dbReference type="Pfam" id="PF08393">
    <property type="entry name" value="DHC_N2"/>
    <property type="match status" value="1"/>
</dbReference>
<dbReference type="Gene3D" id="1.20.920.30">
    <property type="match status" value="1"/>
</dbReference>
<feature type="domain" description="AAA+ ATPase" evidence="22">
    <location>
        <begin position="556"/>
        <end position="695"/>
    </location>
</feature>
<comment type="subunit">
    <text evidence="4">Consists of at least two heavy chains and a number of intermediate and light chains.</text>
</comment>
<feature type="domain" description="AAA+ ATPase" evidence="22">
    <location>
        <begin position="1187"/>
        <end position="1335"/>
    </location>
</feature>
<dbReference type="GO" id="GO:0005858">
    <property type="term" value="C:axonemal dynein complex"/>
    <property type="evidence" value="ECO:0007669"/>
    <property type="project" value="UniProtKB-ARBA"/>
</dbReference>
<dbReference type="Gene3D" id="1.10.287.2620">
    <property type="match status" value="1"/>
</dbReference>
<dbReference type="InterPro" id="IPR041589">
    <property type="entry name" value="DNAH3_AAA_lid_1"/>
</dbReference>
<dbReference type="InterPro" id="IPR024317">
    <property type="entry name" value="Dynein_heavy_chain_D4_dom"/>
</dbReference>
<dbReference type="FunFam" id="1.20.1270.280:FF:000001">
    <property type="entry name" value="dynein heavy chain 7, axonemal"/>
    <property type="match status" value="1"/>
</dbReference>
<evidence type="ECO:0000256" key="21">
    <source>
        <dbReference type="SAM" id="Phobius"/>
    </source>
</evidence>
<dbReference type="PANTHER" id="PTHR22878">
    <property type="entry name" value="DYNEIN HEAVY CHAIN 6, AXONEMAL-LIKE-RELATED"/>
    <property type="match status" value="1"/>
</dbReference>
<dbReference type="GO" id="GO:0031514">
    <property type="term" value="C:motile cilium"/>
    <property type="evidence" value="ECO:0007669"/>
    <property type="project" value="UniProtKB-SubCell"/>
</dbReference>
<dbReference type="InterPro" id="IPR042222">
    <property type="entry name" value="Dynein_2_N"/>
</dbReference>
<keyword evidence="12" id="KW-0243">Dynein</keyword>
<dbReference type="Gene3D" id="6.10.140.1060">
    <property type="match status" value="1"/>
</dbReference>
<keyword evidence="10" id="KW-0067">ATP-binding</keyword>
<keyword evidence="13 20" id="KW-0175">Coiled coil</keyword>
<dbReference type="FunFam" id="3.40.50.300:FF:000044">
    <property type="entry name" value="Dynein heavy chain 5, axonemal"/>
    <property type="match status" value="1"/>
</dbReference>
<evidence type="ECO:0000256" key="13">
    <source>
        <dbReference type="ARBA" id="ARBA00023054"/>
    </source>
</evidence>
<dbReference type="InterPro" id="IPR035699">
    <property type="entry name" value="AAA_6"/>
</dbReference>
<dbReference type="Gene3D" id="1.20.140.100">
    <property type="entry name" value="Dynein heavy chain, N-terminal domain 2"/>
    <property type="match status" value="1"/>
</dbReference>
<dbReference type="Gene3D" id="1.20.920.20">
    <property type="match status" value="1"/>
</dbReference>
<comment type="similarity">
    <text evidence="3">Belongs to the dynein heavy chain family.</text>
</comment>
<dbReference type="Pfam" id="PF12777">
    <property type="entry name" value="MT"/>
    <property type="match status" value="1"/>
</dbReference>
<proteinExistence type="inferred from homology"/>
<evidence type="ECO:0000256" key="16">
    <source>
        <dbReference type="ARBA" id="ARBA00023212"/>
    </source>
</evidence>
<feature type="domain" description="AAA+ ATPase" evidence="22">
    <location>
        <begin position="837"/>
        <end position="991"/>
    </location>
</feature>
<evidence type="ECO:0000256" key="17">
    <source>
        <dbReference type="ARBA" id="ARBA00023273"/>
    </source>
</evidence>
<evidence type="ECO:0000256" key="9">
    <source>
        <dbReference type="ARBA" id="ARBA00022786"/>
    </source>
</evidence>
<dbReference type="Gene3D" id="3.20.180.20">
    <property type="entry name" value="Dynein heavy chain, N-terminal domain 2"/>
    <property type="match status" value="1"/>
</dbReference>
<reference evidence="23" key="1">
    <citation type="submission" date="2025-08" db="UniProtKB">
        <authorList>
            <consortium name="Ensembl"/>
        </authorList>
    </citation>
    <scope>IDENTIFICATION</scope>
</reference>
<keyword evidence="5" id="KW-0963">Cytoplasm</keyword>
<protein>
    <recommendedName>
        <fullName evidence="19">Dynein axonemal heavy chain 12</fullName>
    </recommendedName>
</protein>
<keyword evidence="24" id="KW-1185">Reference proteome</keyword>
<keyword evidence="21" id="KW-0812">Transmembrane</keyword>